<proteinExistence type="predicted"/>
<evidence type="ECO:0000313" key="1">
    <source>
        <dbReference type="EMBL" id="QHU33987.1"/>
    </source>
</evidence>
<sequence length="1507" mass="162644">MTTRYIEIDSTYRNRREYPKPAEFVVETNVYATATNKYTAIEPITDEISMNKWRNSEFMLSNTGVATKGIRLRVVTQTLPDMASYVNADRRNHILTSIISDTDIEGHGGLQPRKNYYYGSTIHVNHTPVTTARIIDYEYLGSNKCLIKTDVDLELVLTSICQIVDPSTGYDSSNTLKDEAMIFVPGGPSRSALIDKYLINITTGFEYKITSHDHYRSLIKINSNSNVLGSTDTLELREVIPSLVSRNPLDLFTDFDMTGAPIEKVTNHDTIAFDIPRTENKTPQITIGDFIEIQKDTELHTAATPIGTQNKAVVLPSSASQQLGSYIGSTLRIDMQNSSTPFNYTSEDRVVTSYTRGVGNLTLTAGGSGYTDAPAVTITGGGGVGASAVTLLTAAGITGFTVSSGGSGYISTPTVKISGGGGSGATGTVNITAGVVISVSLTASGSGYTSVPTVEIINSSGFGAQVVATLAAQSVASIVLLSPGLDYDEESIVVSIPSGNPEMGVCHGAEIWTSRTSATDNDWSGIAYGNGLFVTVSETGTGDRVMTSPDGITWTSRVSAVDNNWSGIAYGGGLFAAVASSGTGNRVMTSPNGTTWTSRVTTSSSSSPVNLFNGVPWNHTASCYFEDARDIIYFFYYDGVLGKVYKHNATTNTTTIHDIGATSGATMFLTLPNNLPIKMAELASNHTVYVFWDDAYNVNRIGFTSETTGDSTPYAFAALGDDVQHTAQTDDEDRAVSNAYRLSLGTIWNQSLWTAGGDTNFTYTAGQWGLTATAYNGLPRTGIQSVSRIQSAGLQLYIFYNTGVLYTVNLETKTVTSSQPYGGDTDTPDNDWESITYGNGLFAAVSSTGTDNRVMTSPDGTTWTSRVSPSSYPLEESYVLTIANHPVISSLDGVYVSVGTLYRDATSKRFRQSLDHHLFRRDTSTNTYLLYSEGFATSSVWYVGVYPVLPTNVSYVNHTATSLGEISEHRIGQSWNAFSSGTGNYPSPNGTTEPILWTITGVHTAASGATIPDNIWRDITYGGGLFVAVSSSGTGNRVMTSPDGITWTSRVSAADNEWMGIAYGNGLFVAVSSSGTGNRVMTSPDGITWTIRVSAADNDWEDITYGDGLFVAVSETGTGNRIMSSPDGITWTSRVSAVDNNWSGIAYGGGLFAVVASSGTGNRVITSNCIIATATGTLSMVATVDVPYDNVLSSYSTINARIFSPTEIRRISKFVNVQLPSYLNLPGAIAGTINLLNYTVPGIEGTDYPINPDLSTINGYYKGLFIGLTTDGISYYYGYVKDHIVIRASSDSKPSKNYIIVDDDFIASFIVGTNSVVISCARTETFNRTPYTKLPTSSITERFSVLKYTKDNYSYLSHRGMKWGGYKTSKKYMVSLMHLILPNRPLKNGKGGYITQYPYVYVRFQNNRGGRSIQTNDSFYSNNPNAEGKTFRVLISNTVDDQITNFVTLVAGDISQTQTFTLDDNIDFAVFLPDGSLFETIELETLQPDIPNREIQISALFSLTNIE</sequence>
<dbReference type="EMBL" id="MN740565">
    <property type="protein sequence ID" value="QHU33987.1"/>
    <property type="molecule type" value="Genomic_DNA"/>
</dbReference>
<dbReference type="SUPFAM" id="SSF50939">
    <property type="entry name" value="Sialidases"/>
    <property type="match status" value="1"/>
</dbReference>
<name>A0A6C0LTQ2_9ZZZZ</name>
<dbReference type="InterPro" id="IPR036278">
    <property type="entry name" value="Sialidase_sf"/>
</dbReference>
<protein>
    <submittedName>
        <fullName evidence="1">Uncharacterized protein</fullName>
    </submittedName>
</protein>
<reference evidence="1" key="1">
    <citation type="journal article" date="2020" name="Nature">
        <title>Giant virus diversity and host interactions through global metagenomics.</title>
        <authorList>
            <person name="Schulz F."/>
            <person name="Roux S."/>
            <person name="Paez-Espino D."/>
            <person name="Jungbluth S."/>
            <person name="Walsh D.A."/>
            <person name="Denef V.J."/>
            <person name="McMahon K.D."/>
            <person name="Konstantinidis K.T."/>
            <person name="Eloe-Fadrosh E.A."/>
            <person name="Kyrpides N.C."/>
            <person name="Woyke T."/>
        </authorList>
    </citation>
    <scope>NUCLEOTIDE SEQUENCE</scope>
    <source>
        <strain evidence="1">GVMAG-S-1016704-142</strain>
    </source>
</reference>
<organism evidence="1">
    <name type="scientific">viral metagenome</name>
    <dbReference type="NCBI Taxonomy" id="1070528"/>
    <lineage>
        <taxon>unclassified sequences</taxon>
        <taxon>metagenomes</taxon>
        <taxon>organismal metagenomes</taxon>
    </lineage>
</organism>
<accession>A0A6C0LTQ2</accession>